<comment type="caution">
    <text evidence="5">The sequence shown here is derived from an EMBL/GenBank/DDBJ whole genome shotgun (WGS) entry which is preliminary data.</text>
</comment>
<dbReference type="Gene3D" id="3.40.30.10">
    <property type="entry name" value="Glutaredoxin"/>
    <property type="match status" value="1"/>
</dbReference>
<evidence type="ECO:0000256" key="3">
    <source>
        <dbReference type="ARBA" id="ARBA00022490"/>
    </source>
</evidence>
<comment type="similarity">
    <text evidence="2">Belongs to the glutaredoxin family. CC-type subfamily.</text>
</comment>
<dbReference type="NCBIfam" id="TIGR02189">
    <property type="entry name" value="GlrX-like_plant"/>
    <property type="match status" value="1"/>
</dbReference>
<organism evidence="5 6">
    <name type="scientific">Zostera marina</name>
    <name type="common">Eelgrass</name>
    <dbReference type="NCBI Taxonomy" id="29655"/>
    <lineage>
        <taxon>Eukaryota</taxon>
        <taxon>Viridiplantae</taxon>
        <taxon>Streptophyta</taxon>
        <taxon>Embryophyta</taxon>
        <taxon>Tracheophyta</taxon>
        <taxon>Spermatophyta</taxon>
        <taxon>Magnoliopsida</taxon>
        <taxon>Liliopsida</taxon>
        <taxon>Zosteraceae</taxon>
        <taxon>Zostera</taxon>
    </lineage>
</organism>
<evidence type="ECO:0000256" key="1">
    <source>
        <dbReference type="ARBA" id="ARBA00004496"/>
    </source>
</evidence>
<keyword evidence="3" id="KW-0963">Cytoplasm</keyword>
<dbReference type="Proteomes" id="UP000036987">
    <property type="component" value="Unassembled WGS sequence"/>
</dbReference>
<evidence type="ECO:0000313" key="5">
    <source>
        <dbReference type="EMBL" id="KMZ73106.1"/>
    </source>
</evidence>
<keyword evidence="6" id="KW-1185">Reference proteome</keyword>
<sequence>MELLSQAEMSETAEKRVGRLIAENLVIIIGRKSCCMCHVMKRLFSIIGVSPTVIELDDADMNDVVGTMLAPTVPDSDAVPPAVFIAGELIGGLESLVAMHLAGNLVPKLREVGALWD</sequence>
<dbReference type="EMBL" id="LFYR01000604">
    <property type="protein sequence ID" value="KMZ73106.1"/>
    <property type="molecule type" value="Genomic_DNA"/>
</dbReference>
<protein>
    <submittedName>
        <fullName evidence="5">Glutaredoxin</fullName>
    </submittedName>
</protein>
<dbReference type="GO" id="GO:0005737">
    <property type="term" value="C:cytoplasm"/>
    <property type="evidence" value="ECO:0007669"/>
    <property type="project" value="UniProtKB-SubCell"/>
</dbReference>
<dbReference type="SUPFAM" id="SSF52833">
    <property type="entry name" value="Thioredoxin-like"/>
    <property type="match status" value="1"/>
</dbReference>
<dbReference type="InterPro" id="IPR011905">
    <property type="entry name" value="GlrX-like_pln_2"/>
</dbReference>
<name>A0A0K9PVW4_ZOSMR</name>
<gene>
    <name evidence="5" type="ORF">ZOSMA_154G00500</name>
</gene>
<dbReference type="OMA" id="KSCCMCH"/>
<dbReference type="PANTHER" id="PTHR10168">
    <property type="entry name" value="GLUTAREDOXIN"/>
    <property type="match status" value="1"/>
</dbReference>
<reference evidence="6" key="1">
    <citation type="journal article" date="2016" name="Nature">
        <title>The genome of the seagrass Zostera marina reveals angiosperm adaptation to the sea.</title>
        <authorList>
            <person name="Olsen J.L."/>
            <person name="Rouze P."/>
            <person name="Verhelst B."/>
            <person name="Lin Y.-C."/>
            <person name="Bayer T."/>
            <person name="Collen J."/>
            <person name="Dattolo E."/>
            <person name="De Paoli E."/>
            <person name="Dittami S."/>
            <person name="Maumus F."/>
            <person name="Michel G."/>
            <person name="Kersting A."/>
            <person name="Lauritano C."/>
            <person name="Lohaus R."/>
            <person name="Toepel M."/>
            <person name="Tonon T."/>
            <person name="Vanneste K."/>
            <person name="Amirebrahimi M."/>
            <person name="Brakel J."/>
            <person name="Bostroem C."/>
            <person name="Chovatia M."/>
            <person name="Grimwood J."/>
            <person name="Jenkins J.W."/>
            <person name="Jueterbock A."/>
            <person name="Mraz A."/>
            <person name="Stam W.T."/>
            <person name="Tice H."/>
            <person name="Bornberg-Bauer E."/>
            <person name="Green P.J."/>
            <person name="Pearson G.A."/>
            <person name="Procaccini G."/>
            <person name="Duarte C.M."/>
            <person name="Schmutz J."/>
            <person name="Reusch T.B.H."/>
            <person name="Van de Peer Y."/>
        </authorList>
    </citation>
    <scope>NUCLEOTIDE SEQUENCE [LARGE SCALE GENOMIC DNA]</scope>
    <source>
        <strain evidence="6">cv. Finnish</strain>
    </source>
</reference>
<keyword evidence="4" id="KW-0676">Redox-active center</keyword>
<dbReference type="AlphaFoldDB" id="A0A0K9PVW4"/>
<evidence type="ECO:0000256" key="2">
    <source>
        <dbReference type="ARBA" id="ARBA00007568"/>
    </source>
</evidence>
<dbReference type="OrthoDB" id="418495at2759"/>
<proteinExistence type="inferred from homology"/>
<accession>A0A0K9PVW4</accession>
<evidence type="ECO:0000256" key="4">
    <source>
        <dbReference type="ARBA" id="ARBA00023284"/>
    </source>
</evidence>
<evidence type="ECO:0000313" key="6">
    <source>
        <dbReference type="Proteomes" id="UP000036987"/>
    </source>
</evidence>
<comment type="subcellular location">
    <subcellularLocation>
        <location evidence="1">Cytoplasm</location>
    </subcellularLocation>
</comment>
<dbReference type="STRING" id="29655.A0A0K9PVW4"/>
<dbReference type="InterPro" id="IPR036249">
    <property type="entry name" value="Thioredoxin-like_sf"/>
</dbReference>
<dbReference type="PROSITE" id="PS51354">
    <property type="entry name" value="GLUTAREDOXIN_2"/>
    <property type="match status" value="1"/>
</dbReference>